<dbReference type="GO" id="GO:0016705">
    <property type="term" value="F:oxidoreductase activity, acting on paired donors, with incorporation or reduction of molecular oxygen"/>
    <property type="evidence" value="ECO:0007669"/>
    <property type="project" value="InterPro"/>
</dbReference>
<organism evidence="10 11">
    <name type="scientific">Odynerus spinipes</name>
    <dbReference type="NCBI Taxonomy" id="1348599"/>
    <lineage>
        <taxon>Eukaryota</taxon>
        <taxon>Metazoa</taxon>
        <taxon>Ecdysozoa</taxon>
        <taxon>Arthropoda</taxon>
        <taxon>Hexapoda</taxon>
        <taxon>Insecta</taxon>
        <taxon>Pterygota</taxon>
        <taxon>Neoptera</taxon>
        <taxon>Endopterygota</taxon>
        <taxon>Hymenoptera</taxon>
        <taxon>Apocrita</taxon>
        <taxon>Aculeata</taxon>
        <taxon>Vespoidea</taxon>
        <taxon>Vespidae</taxon>
        <taxon>Eumeninae</taxon>
        <taxon>Odynerus</taxon>
    </lineage>
</organism>
<evidence type="ECO:0000313" key="11">
    <source>
        <dbReference type="Proteomes" id="UP001258017"/>
    </source>
</evidence>
<dbReference type="AlphaFoldDB" id="A0AAD9S1M0"/>
<dbReference type="InterPro" id="IPR001128">
    <property type="entry name" value="Cyt_P450"/>
</dbReference>
<protein>
    <recommendedName>
        <fullName evidence="12">Cytochrome P450</fullName>
    </recommendedName>
</protein>
<evidence type="ECO:0000313" key="10">
    <source>
        <dbReference type="EMBL" id="KAK2588906.1"/>
    </source>
</evidence>
<dbReference type="InterPro" id="IPR036396">
    <property type="entry name" value="Cyt_P450_sf"/>
</dbReference>
<sequence>MYTTLSLINKRRTLHLKRDDQNVLYENGVATRSWNSTDLAPISTCHKVKASSDVYFDCIQMYTMRAGLKFCNLDHLPAIKKPLQHRIKNAAYSIEACRVEDNSDSFEHARPFEDIPGPKPIWILGNSFRFLPLIGEYGDKTGTERLQMLREHFGDIVKMEGLPNKRKSVFLFSPTLIEKMYRTEGTWPMRIAMESLHYYRLNRDWIYHGKYGLTTSQGKDWHDFRTKVNKHMIQPRAINPHVQQIDEIAAEFVEKIRDELRDPSTLELPASFNNEMNKWALESIGAIAVNHRLGCLKSDLAEGSEPQKMINCIHEMFSLMFKLELMPSLWRLYQTRSLKRFFYILDTINEIAIKYIHQAKERMHNKTESNSHEKSVLEKLLAIDEQTAYVMALDMFTAGVDTTSNACGSMLYHLSVNPRVQEKLHEEAKAVLPEKGSPITLETLKNVPYLKACLKESHRLSPISIGTLRTAQSDIVLAGYKIPKGSDLIAGHALLSIDPTEFERPNEFIPERWIRNGSEFLSAKNAHPFSYMPFGFGARTCIGKRFAELEIEVLVLKLIRNFRLEWHHQPMKWDSYLINTIASPLKFKLIDL</sequence>
<evidence type="ECO:0000256" key="6">
    <source>
        <dbReference type="ARBA" id="ARBA00023004"/>
    </source>
</evidence>
<dbReference type="InterPro" id="IPR002401">
    <property type="entry name" value="Cyt_P450_E_grp-I"/>
</dbReference>
<accession>A0AAD9S1M0</accession>
<dbReference type="GO" id="GO:0005506">
    <property type="term" value="F:iron ion binding"/>
    <property type="evidence" value="ECO:0007669"/>
    <property type="project" value="InterPro"/>
</dbReference>
<dbReference type="SUPFAM" id="SSF48264">
    <property type="entry name" value="Cytochrome P450"/>
    <property type="match status" value="1"/>
</dbReference>
<dbReference type="Gene3D" id="1.10.630.10">
    <property type="entry name" value="Cytochrome P450"/>
    <property type="match status" value="1"/>
</dbReference>
<dbReference type="PRINTS" id="PR00385">
    <property type="entry name" value="P450"/>
</dbReference>
<evidence type="ECO:0000256" key="7">
    <source>
        <dbReference type="ARBA" id="ARBA00023033"/>
    </source>
</evidence>
<evidence type="ECO:0000256" key="5">
    <source>
        <dbReference type="ARBA" id="ARBA00023002"/>
    </source>
</evidence>
<dbReference type="GO" id="GO:0004497">
    <property type="term" value="F:monooxygenase activity"/>
    <property type="evidence" value="ECO:0007669"/>
    <property type="project" value="UniProtKB-KW"/>
</dbReference>
<dbReference type="PRINTS" id="PR00463">
    <property type="entry name" value="EP450I"/>
</dbReference>
<keyword evidence="6 8" id="KW-0408">Iron</keyword>
<dbReference type="InterPro" id="IPR017972">
    <property type="entry name" value="Cyt_P450_CS"/>
</dbReference>
<evidence type="ECO:0000256" key="1">
    <source>
        <dbReference type="ARBA" id="ARBA00001971"/>
    </source>
</evidence>
<evidence type="ECO:0000256" key="3">
    <source>
        <dbReference type="ARBA" id="ARBA00022617"/>
    </source>
</evidence>
<evidence type="ECO:0008006" key="12">
    <source>
        <dbReference type="Google" id="ProtNLM"/>
    </source>
</evidence>
<evidence type="ECO:0000256" key="2">
    <source>
        <dbReference type="ARBA" id="ARBA00010617"/>
    </source>
</evidence>
<evidence type="ECO:0000256" key="4">
    <source>
        <dbReference type="ARBA" id="ARBA00022723"/>
    </source>
</evidence>
<dbReference type="GO" id="GO:0020037">
    <property type="term" value="F:heme binding"/>
    <property type="evidence" value="ECO:0007669"/>
    <property type="project" value="InterPro"/>
</dbReference>
<comment type="caution">
    <text evidence="10">The sequence shown here is derived from an EMBL/GenBank/DDBJ whole genome shotgun (WGS) entry which is preliminary data.</text>
</comment>
<comment type="similarity">
    <text evidence="2 9">Belongs to the cytochrome P450 family.</text>
</comment>
<evidence type="ECO:0000256" key="8">
    <source>
        <dbReference type="PIRSR" id="PIRSR602401-1"/>
    </source>
</evidence>
<keyword evidence="7 9" id="KW-0503">Monooxygenase</keyword>
<keyword evidence="4 8" id="KW-0479">Metal-binding</keyword>
<comment type="cofactor">
    <cofactor evidence="1 8">
        <name>heme</name>
        <dbReference type="ChEBI" id="CHEBI:30413"/>
    </cofactor>
</comment>
<keyword evidence="5 9" id="KW-0560">Oxidoreductase</keyword>
<evidence type="ECO:0000256" key="9">
    <source>
        <dbReference type="RuleBase" id="RU000461"/>
    </source>
</evidence>
<dbReference type="CDD" id="cd11054">
    <property type="entry name" value="CYP24A1-like"/>
    <property type="match status" value="1"/>
</dbReference>
<reference evidence="10" key="1">
    <citation type="submission" date="2021-08" db="EMBL/GenBank/DDBJ databases">
        <authorList>
            <person name="Misof B."/>
            <person name="Oliver O."/>
            <person name="Podsiadlowski L."/>
            <person name="Donath A."/>
            <person name="Peters R."/>
            <person name="Mayer C."/>
            <person name="Rust J."/>
            <person name="Gunkel S."/>
            <person name="Lesny P."/>
            <person name="Martin S."/>
            <person name="Oeyen J.P."/>
            <person name="Petersen M."/>
            <person name="Panagiotis P."/>
            <person name="Wilbrandt J."/>
            <person name="Tanja T."/>
        </authorList>
    </citation>
    <scope>NUCLEOTIDE SEQUENCE</scope>
    <source>
        <strain evidence="10">GBR_01_08_01A</strain>
        <tissue evidence="10">Thorax + abdomen</tissue>
    </source>
</reference>
<dbReference type="Pfam" id="PF00067">
    <property type="entry name" value="p450"/>
    <property type="match status" value="1"/>
</dbReference>
<keyword evidence="3 8" id="KW-0349">Heme</keyword>
<name>A0AAD9S1M0_9HYME</name>
<dbReference type="PANTHER" id="PTHR24279:SF120">
    <property type="entry name" value="CYTOCHROME P450"/>
    <property type="match status" value="1"/>
</dbReference>
<reference evidence="10" key="2">
    <citation type="journal article" date="2023" name="Commun. Biol.">
        <title>Intrasexual cuticular hydrocarbon dimorphism in a wasp sheds light on hydrocarbon biosynthesis genes in Hymenoptera.</title>
        <authorList>
            <person name="Moris V.C."/>
            <person name="Podsiadlowski L."/>
            <person name="Martin S."/>
            <person name="Oeyen J.P."/>
            <person name="Donath A."/>
            <person name="Petersen M."/>
            <person name="Wilbrandt J."/>
            <person name="Misof B."/>
            <person name="Liedtke D."/>
            <person name="Thamm M."/>
            <person name="Scheiner R."/>
            <person name="Schmitt T."/>
            <person name="Niehuis O."/>
        </authorList>
    </citation>
    <scope>NUCLEOTIDE SEQUENCE</scope>
    <source>
        <strain evidence="10">GBR_01_08_01A</strain>
    </source>
</reference>
<proteinExistence type="inferred from homology"/>
<dbReference type="FunFam" id="1.10.630.10:FF:000006">
    <property type="entry name" value="Cytochrome P450 302a1, mitochondrial"/>
    <property type="match status" value="1"/>
</dbReference>
<keyword evidence="11" id="KW-1185">Reference proteome</keyword>
<feature type="binding site" description="axial binding residue" evidence="8">
    <location>
        <position position="541"/>
    </location>
    <ligand>
        <name>heme</name>
        <dbReference type="ChEBI" id="CHEBI:30413"/>
    </ligand>
    <ligandPart>
        <name>Fe</name>
        <dbReference type="ChEBI" id="CHEBI:18248"/>
    </ligandPart>
</feature>
<dbReference type="Proteomes" id="UP001258017">
    <property type="component" value="Unassembled WGS sequence"/>
</dbReference>
<dbReference type="EMBL" id="JAIFRP010000002">
    <property type="protein sequence ID" value="KAK2588906.1"/>
    <property type="molecule type" value="Genomic_DNA"/>
</dbReference>
<gene>
    <name evidence="10" type="ORF">KPH14_001764</name>
</gene>
<dbReference type="PANTHER" id="PTHR24279">
    <property type="entry name" value="CYTOCHROME P450"/>
    <property type="match status" value="1"/>
</dbReference>
<dbReference type="InterPro" id="IPR050479">
    <property type="entry name" value="CYP11_CYP27_families"/>
</dbReference>
<dbReference type="PROSITE" id="PS00086">
    <property type="entry name" value="CYTOCHROME_P450"/>
    <property type="match status" value="1"/>
</dbReference>